<protein>
    <submittedName>
        <fullName evidence="2">Polysaccharide biosynthesis protein</fullName>
    </submittedName>
</protein>
<name>W1XL62_9ZZZZ</name>
<keyword evidence="1" id="KW-1133">Transmembrane helix</keyword>
<gene>
    <name evidence="2" type="ORF">Q604_UNBC14390G0001</name>
</gene>
<reference evidence="2" key="1">
    <citation type="submission" date="2013-12" db="EMBL/GenBank/DDBJ databases">
        <title>A Varibaculum cambriense genome reconstructed from a premature infant gut community with otherwise low bacterial novelty that shifts toward anaerobic metabolism during the third week of life.</title>
        <authorList>
            <person name="Brown C.T."/>
            <person name="Sharon I."/>
            <person name="Thomas B.C."/>
            <person name="Castelle C.J."/>
            <person name="Morowitz M.J."/>
            <person name="Banfield J.F."/>
        </authorList>
    </citation>
    <scope>NUCLEOTIDE SEQUENCE</scope>
</reference>
<dbReference type="AlphaFoldDB" id="W1XL62"/>
<evidence type="ECO:0000313" key="2">
    <source>
        <dbReference type="EMBL" id="ETJ31103.1"/>
    </source>
</evidence>
<accession>W1XL62</accession>
<keyword evidence="1" id="KW-0472">Membrane</keyword>
<comment type="caution">
    <text evidence="2">The sequence shown here is derived from an EMBL/GenBank/DDBJ whole genome shotgun (WGS) entry which is preliminary data.</text>
</comment>
<feature type="transmembrane region" description="Helical" evidence="1">
    <location>
        <begin position="23"/>
        <end position="44"/>
    </location>
</feature>
<dbReference type="EMBL" id="AZMM01014390">
    <property type="protein sequence ID" value="ETJ31103.1"/>
    <property type="molecule type" value="Genomic_DNA"/>
</dbReference>
<sequence>MALLIAIVEVVLGFVFHPSGRISSMLYLVIIGGLGMAIYGAMALRVRLLDRFIGEKA</sequence>
<organism evidence="2">
    <name type="scientific">human gut metagenome</name>
    <dbReference type="NCBI Taxonomy" id="408170"/>
    <lineage>
        <taxon>unclassified sequences</taxon>
        <taxon>metagenomes</taxon>
        <taxon>organismal metagenomes</taxon>
    </lineage>
</organism>
<feature type="non-terminal residue" evidence="2">
    <location>
        <position position="57"/>
    </location>
</feature>
<evidence type="ECO:0000256" key="1">
    <source>
        <dbReference type="SAM" id="Phobius"/>
    </source>
</evidence>
<proteinExistence type="predicted"/>
<keyword evidence="1" id="KW-0812">Transmembrane</keyword>